<gene>
    <name evidence="2" type="ORF">LGLO00237_LOCUS5627</name>
</gene>
<sequence>MVVPITAPLFMPGAAVIGLPKTRMQLILPSDFDLSDAPPPLDSRLRLVEIPQHVCAVQSVLKKDSSAIEKQVGSFMETLQHDNHTAEKGNWQVLHYRAPWFNPMFNSDEIAIGLRKYIHCRENRHTLWCTEYN</sequence>
<dbReference type="AlphaFoldDB" id="A0A7S4DIP3"/>
<protein>
    <submittedName>
        <fullName evidence="2">Uncharacterized protein</fullName>
    </submittedName>
</protein>
<dbReference type="Pfam" id="PF04832">
    <property type="entry name" value="SOUL"/>
    <property type="match status" value="1"/>
</dbReference>
<name>A0A7S4DIP3_9EUKA</name>
<evidence type="ECO:0000313" key="2">
    <source>
        <dbReference type="EMBL" id="CAE0652528.1"/>
    </source>
</evidence>
<reference evidence="2" key="1">
    <citation type="submission" date="2021-01" db="EMBL/GenBank/DDBJ databases">
        <authorList>
            <person name="Corre E."/>
            <person name="Pelletier E."/>
            <person name="Niang G."/>
            <person name="Scheremetjew M."/>
            <person name="Finn R."/>
            <person name="Kale V."/>
            <person name="Holt S."/>
            <person name="Cochrane G."/>
            <person name="Meng A."/>
            <person name="Brown T."/>
            <person name="Cohen L."/>
        </authorList>
    </citation>
    <scope>NUCLEOTIDE SEQUENCE</scope>
    <source>
        <strain evidence="2">CCCM811</strain>
    </source>
</reference>
<dbReference type="InterPro" id="IPR006917">
    <property type="entry name" value="SOUL_heme-bd"/>
</dbReference>
<comment type="similarity">
    <text evidence="1">Belongs to the HEBP family.</text>
</comment>
<organism evidence="2">
    <name type="scientific">Lotharella globosa</name>
    <dbReference type="NCBI Taxonomy" id="91324"/>
    <lineage>
        <taxon>Eukaryota</taxon>
        <taxon>Sar</taxon>
        <taxon>Rhizaria</taxon>
        <taxon>Cercozoa</taxon>
        <taxon>Chlorarachniophyceae</taxon>
        <taxon>Lotharella</taxon>
    </lineage>
</organism>
<dbReference type="Gene3D" id="3.20.80.10">
    <property type="entry name" value="Regulatory factor, effector binding domain"/>
    <property type="match status" value="1"/>
</dbReference>
<dbReference type="EMBL" id="HBIV01007585">
    <property type="protein sequence ID" value="CAE0652528.1"/>
    <property type="molecule type" value="Transcribed_RNA"/>
</dbReference>
<dbReference type="SUPFAM" id="SSF55136">
    <property type="entry name" value="Probable bacterial effector-binding domain"/>
    <property type="match status" value="1"/>
</dbReference>
<evidence type="ECO:0000256" key="1">
    <source>
        <dbReference type="ARBA" id="ARBA00009817"/>
    </source>
</evidence>
<dbReference type="InterPro" id="IPR011256">
    <property type="entry name" value="Reg_factor_effector_dom_sf"/>
</dbReference>
<proteinExistence type="inferred from homology"/>
<accession>A0A7S4DIP3</accession>